<evidence type="ECO:0000313" key="2">
    <source>
        <dbReference type="EMBL" id="KAH8691536.1"/>
    </source>
</evidence>
<dbReference type="GeneID" id="70243051"/>
<evidence type="ECO:0000259" key="1">
    <source>
        <dbReference type="Pfam" id="PF13472"/>
    </source>
</evidence>
<dbReference type="EMBL" id="JAJTJA010000012">
    <property type="protein sequence ID" value="KAH8691536.1"/>
    <property type="molecule type" value="Genomic_DNA"/>
</dbReference>
<dbReference type="AlphaFoldDB" id="A0AAD4PSK3"/>
<dbReference type="Gene3D" id="3.40.50.1110">
    <property type="entry name" value="SGNH hydrolase"/>
    <property type="match status" value="1"/>
</dbReference>
<dbReference type="PANTHER" id="PTHR14209:SF19">
    <property type="entry name" value="ISOAMYL ACETATE-HYDROLYZING ESTERASE 1 HOMOLOG"/>
    <property type="match status" value="1"/>
</dbReference>
<dbReference type="RefSeq" id="XP_046067628.1">
    <property type="nucleotide sequence ID" value="XM_046212764.1"/>
</dbReference>
<dbReference type="GO" id="GO:0016787">
    <property type="term" value="F:hydrolase activity"/>
    <property type="evidence" value="ECO:0007669"/>
    <property type="project" value="UniProtKB-KW"/>
</dbReference>
<dbReference type="InterPro" id="IPR045136">
    <property type="entry name" value="Iah1-like"/>
</dbReference>
<dbReference type="InterPro" id="IPR013830">
    <property type="entry name" value="SGNH_hydro"/>
</dbReference>
<dbReference type="PANTHER" id="PTHR14209">
    <property type="entry name" value="ISOAMYL ACETATE-HYDROLYZING ESTERASE 1"/>
    <property type="match status" value="1"/>
</dbReference>
<dbReference type="InterPro" id="IPR036514">
    <property type="entry name" value="SGNH_hydro_sf"/>
</dbReference>
<dbReference type="Pfam" id="PF13472">
    <property type="entry name" value="Lipase_GDSL_2"/>
    <property type="match status" value="1"/>
</dbReference>
<comment type="caution">
    <text evidence="2">The sequence shown here is derived from an EMBL/GenBank/DDBJ whole genome shotgun (WGS) entry which is preliminary data.</text>
</comment>
<sequence>MALSFDKIVLFGDSITQLAYQQQCGFCFGSAIQHAYCRKLDVILRGFGGYNSDHAAAIVDALVQQETSEKSKIKLMVVFFGTNDSIIPESRNHVPVARFKDNLRYIISVGERTGAKIVVVGPGPFNHYQFIDTQGDRFDCDRCTLRARQYCDAAMEVAEECNVAAVPLWDLIMADLGWKEGDLIHGLPDGPAETPLNLYLNDGVHYLGKAYEVEFLNVIRAIKEHYPELDYERIPEKLPKWEDLTSVEVLKAAIE</sequence>
<keyword evidence="3" id="KW-1185">Reference proteome</keyword>
<name>A0AAD4PSK3_9EURO</name>
<accession>A0AAD4PSK3</accession>
<proteinExistence type="predicted"/>
<dbReference type="Proteomes" id="UP001201262">
    <property type="component" value="Unassembled WGS sequence"/>
</dbReference>
<gene>
    <name evidence="2" type="ORF">BGW36DRAFT_327988</name>
</gene>
<feature type="domain" description="SGNH hydrolase-type esterase" evidence="1">
    <location>
        <begin position="10"/>
        <end position="185"/>
    </location>
</feature>
<dbReference type="CDD" id="cd01838">
    <property type="entry name" value="Isoamyl_acetate_hydrolase_like"/>
    <property type="match status" value="1"/>
</dbReference>
<organism evidence="2 3">
    <name type="scientific">Talaromyces proteolyticus</name>
    <dbReference type="NCBI Taxonomy" id="1131652"/>
    <lineage>
        <taxon>Eukaryota</taxon>
        <taxon>Fungi</taxon>
        <taxon>Dikarya</taxon>
        <taxon>Ascomycota</taxon>
        <taxon>Pezizomycotina</taxon>
        <taxon>Eurotiomycetes</taxon>
        <taxon>Eurotiomycetidae</taxon>
        <taxon>Eurotiales</taxon>
        <taxon>Trichocomaceae</taxon>
        <taxon>Talaromyces</taxon>
        <taxon>Talaromyces sect. Bacilispori</taxon>
    </lineage>
</organism>
<protein>
    <submittedName>
        <fullName evidence="2">SGNH hydrolase-type esterase domain-containing protein</fullName>
    </submittedName>
</protein>
<keyword evidence="2" id="KW-0378">Hydrolase</keyword>
<dbReference type="SUPFAM" id="SSF52266">
    <property type="entry name" value="SGNH hydrolase"/>
    <property type="match status" value="1"/>
</dbReference>
<reference evidence="2" key="1">
    <citation type="submission" date="2021-12" db="EMBL/GenBank/DDBJ databases">
        <title>Convergent genome expansion in fungi linked to evolution of root-endophyte symbiosis.</title>
        <authorList>
            <consortium name="DOE Joint Genome Institute"/>
            <person name="Ke Y.-H."/>
            <person name="Bonito G."/>
            <person name="Liao H.-L."/>
            <person name="Looney B."/>
            <person name="Rojas-Flechas A."/>
            <person name="Nash J."/>
            <person name="Hameed K."/>
            <person name="Schadt C."/>
            <person name="Martin F."/>
            <person name="Crous P.W."/>
            <person name="Miettinen O."/>
            <person name="Magnuson J.K."/>
            <person name="Labbe J."/>
            <person name="Jacobson D."/>
            <person name="Doktycz M.J."/>
            <person name="Veneault-Fourrey C."/>
            <person name="Kuo A."/>
            <person name="Mondo S."/>
            <person name="Calhoun S."/>
            <person name="Riley R."/>
            <person name="Ohm R."/>
            <person name="LaButti K."/>
            <person name="Andreopoulos B."/>
            <person name="Pangilinan J."/>
            <person name="Nolan M."/>
            <person name="Tritt A."/>
            <person name="Clum A."/>
            <person name="Lipzen A."/>
            <person name="Daum C."/>
            <person name="Barry K."/>
            <person name="Grigoriev I.V."/>
            <person name="Vilgalys R."/>
        </authorList>
    </citation>
    <scope>NUCLEOTIDE SEQUENCE</scope>
    <source>
        <strain evidence="2">PMI_201</strain>
    </source>
</reference>
<evidence type="ECO:0000313" key="3">
    <source>
        <dbReference type="Proteomes" id="UP001201262"/>
    </source>
</evidence>